<evidence type="ECO:0000313" key="4">
    <source>
        <dbReference type="Proteomes" id="UP001519887"/>
    </source>
</evidence>
<keyword evidence="3" id="KW-0540">Nuclease</keyword>
<proteinExistence type="predicted"/>
<dbReference type="RefSeq" id="WP_210037249.1">
    <property type="nucleotide sequence ID" value="NZ_JBHLVU010000004.1"/>
</dbReference>
<keyword evidence="1" id="KW-0812">Transmembrane</keyword>
<accession>A0ABS7CCA7</accession>
<name>A0ABS7CCA7_9BACL</name>
<dbReference type="PANTHER" id="PTHR30015">
    <property type="entry name" value="MRR RESTRICTION SYSTEM PROTEIN"/>
    <property type="match status" value="1"/>
</dbReference>
<keyword evidence="1" id="KW-1133">Transmembrane helix</keyword>
<gene>
    <name evidence="3" type="ORF">K0U00_29930</name>
</gene>
<keyword evidence="1" id="KW-0472">Membrane</keyword>
<dbReference type="InterPro" id="IPR011335">
    <property type="entry name" value="Restrct_endonuc-II-like"/>
</dbReference>
<dbReference type="GO" id="GO:0004519">
    <property type="term" value="F:endonuclease activity"/>
    <property type="evidence" value="ECO:0007669"/>
    <property type="project" value="UniProtKB-KW"/>
</dbReference>
<feature type="transmembrane region" description="Helical" evidence="1">
    <location>
        <begin position="13"/>
        <end position="31"/>
    </location>
</feature>
<organism evidence="3 4">
    <name type="scientific">Paenibacillus sepulcri</name>
    <dbReference type="NCBI Taxonomy" id="359917"/>
    <lineage>
        <taxon>Bacteria</taxon>
        <taxon>Bacillati</taxon>
        <taxon>Bacillota</taxon>
        <taxon>Bacilli</taxon>
        <taxon>Bacillales</taxon>
        <taxon>Paenibacillaceae</taxon>
        <taxon>Paenibacillus</taxon>
    </lineage>
</organism>
<protein>
    <submittedName>
        <fullName evidence="3">Restriction endonuclease</fullName>
    </submittedName>
</protein>
<keyword evidence="4" id="KW-1185">Reference proteome</keyword>
<dbReference type="SUPFAM" id="SSF52980">
    <property type="entry name" value="Restriction endonuclease-like"/>
    <property type="match status" value="1"/>
</dbReference>
<keyword evidence="3" id="KW-0378">Hydrolase</keyword>
<evidence type="ECO:0000259" key="2">
    <source>
        <dbReference type="Pfam" id="PF04471"/>
    </source>
</evidence>
<dbReference type="InterPro" id="IPR007560">
    <property type="entry name" value="Restrct_endonuc_IV_Mrr"/>
</dbReference>
<dbReference type="Proteomes" id="UP001519887">
    <property type="component" value="Unassembled WGS sequence"/>
</dbReference>
<evidence type="ECO:0000256" key="1">
    <source>
        <dbReference type="SAM" id="Phobius"/>
    </source>
</evidence>
<reference evidence="3 4" key="1">
    <citation type="submission" date="2021-07" db="EMBL/GenBank/DDBJ databases">
        <title>Paenibacillus radiodurans sp. nov., isolated from the southeastern edge of Tengger Desert.</title>
        <authorList>
            <person name="Zhang G."/>
        </authorList>
    </citation>
    <scope>NUCLEOTIDE SEQUENCE [LARGE SCALE GENOMIC DNA]</scope>
    <source>
        <strain evidence="3 4">CCM 7311</strain>
    </source>
</reference>
<comment type="caution">
    <text evidence="3">The sequence shown here is derived from an EMBL/GenBank/DDBJ whole genome shotgun (WGS) entry which is preliminary data.</text>
</comment>
<feature type="domain" description="Restriction endonuclease type IV Mrr" evidence="2">
    <location>
        <begin position="77"/>
        <end position="183"/>
    </location>
</feature>
<dbReference type="EMBL" id="JAHZIK010001133">
    <property type="protein sequence ID" value="MBW7458266.1"/>
    <property type="molecule type" value="Genomic_DNA"/>
</dbReference>
<dbReference type="InterPro" id="IPR052906">
    <property type="entry name" value="Type_IV_Methyl-Rstrct_Enzyme"/>
</dbReference>
<dbReference type="Gene3D" id="3.40.1350.10">
    <property type="match status" value="1"/>
</dbReference>
<dbReference type="Pfam" id="PF04471">
    <property type="entry name" value="Mrr_cat"/>
    <property type="match status" value="1"/>
</dbReference>
<dbReference type="InterPro" id="IPR011856">
    <property type="entry name" value="tRNA_endonuc-like_dom_sf"/>
</dbReference>
<keyword evidence="3" id="KW-0255">Endonuclease</keyword>
<dbReference type="PANTHER" id="PTHR30015:SF6">
    <property type="entry name" value="SLL1429 PROTEIN"/>
    <property type="match status" value="1"/>
</dbReference>
<evidence type="ECO:0000313" key="3">
    <source>
        <dbReference type="EMBL" id="MBW7458266.1"/>
    </source>
</evidence>
<feature type="transmembrane region" description="Helical" evidence="1">
    <location>
        <begin position="37"/>
        <end position="58"/>
    </location>
</feature>
<sequence length="195" mass="21377">MARRKSWMILQEITSRGLMGLLVAVAFLLTYSTTKSIVYAAVAAGFIVICFIIVHMFIRKRKEENAAGMDIADISIMEGSQFEQYLGYLFKAQGYSVEVIQAPSDEGTVLIIAKGGRKIVVQAKRHTSNIGIKTIQEAQAAIAHYGVAEAWVVTDSGFTEAADTLAKSNAVRLIPREQLMEMILELNPEAAIPPK</sequence>